<evidence type="ECO:0000313" key="1">
    <source>
        <dbReference type="EMBL" id="MBD2704797.1"/>
    </source>
</evidence>
<dbReference type="RefSeq" id="WP_190891667.1">
    <property type="nucleotide sequence ID" value="NZ_JACWZY010000037.1"/>
</dbReference>
<dbReference type="SUPFAM" id="SSF53756">
    <property type="entry name" value="UDP-Glycosyltransferase/glycogen phosphorylase"/>
    <property type="match status" value="1"/>
</dbReference>
<proteinExistence type="predicted"/>
<comment type="caution">
    <text evidence="1">The sequence shown here is derived from an EMBL/GenBank/DDBJ whole genome shotgun (WGS) entry which is preliminary data.</text>
</comment>
<reference evidence="1" key="1">
    <citation type="submission" date="2020-09" db="EMBL/GenBank/DDBJ databases">
        <authorList>
            <person name="Kim M.K."/>
        </authorList>
    </citation>
    <scope>NUCLEOTIDE SEQUENCE</scope>
    <source>
        <strain evidence="1">BT702</strain>
    </source>
</reference>
<accession>A0A927G9N6</accession>
<dbReference type="Gene3D" id="3.40.50.2000">
    <property type="entry name" value="Glycogen Phosphorylase B"/>
    <property type="match status" value="1"/>
</dbReference>
<dbReference type="EMBL" id="JACWZY010000037">
    <property type="protein sequence ID" value="MBD2704797.1"/>
    <property type="molecule type" value="Genomic_DNA"/>
</dbReference>
<dbReference type="PANTHER" id="PTHR12526">
    <property type="entry name" value="GLYCOSYLTRANSFERASE"/>
    <property type="match status" value="1"/>
</dbReference>
<dbReference type="Proteomes" id="UP000598820">
    <property type="component" value="Unassembled WGS sequence"/>
</dbReference>
<protein>
    <submittedName>
        <fullName evidence="1">Glycosyltransferase</fullName>
    </submittedName>
</protein>
<organism evidence="1 2">
    <name type="scientific">Spirosoma profusum</name>
    <dbReference type="NCBI Taxonomy" id="2771354"/>
    <lineage>
        <taxon>Bacteria</taxon>
        <taxon>Pseudomonadati</taxon>
        <taxon>Bacteroidota</taxon>
        <taxon>Cytophagia</taxon>
        <taxon>Cytophagales</taxon>
        <taxon>Cytophagaceae</taxon>
        <taxon>Spirosoma</taxon>
    </lineage>
</organism>
<keyword evidence="2" id="KW-1185">Reference proteome</keyword>
<evidence type="ECO:0000313" key="2">
    <source>
        <dbReference type="Proteomes" id="UP000598820"/>
    </source>
</evidence>
<name>A0A927G9N6_9BACT</name>
<dbReference type="AlphaFoldDB" id="A0A927G9N6"/>
<sequence length="378" mass="43109">MRKPTLLIFVEYFLPGYKWGGPIQSVANLIGILHPHYDISIVTRDRDFLDVKPYPAIVNNEWLIKENYRIMYCSPDLLTRRLVYTLARSPAFDFVYANSLFGKLSHGLLLLSWLTGRHIVIAPRGELQPGALRLKYYKKYPFVRIVKAISRGQITWHATNEAEQKAIRQLFPASRIGIAPVVLAPDTPRQLQPRLTYQKQAGLVKLVFIARITPVKGLLFLFEILASIRDLSIELDIFGPIDNESYWRSCQNVLAKLTPNCSATYRGVLAHPLVNATLRNYDFFILPTHSESFGHSIFEALSVGVPVIISDQTPWQQLVLQQAGWDIPLQKQHWLSVLKQAVDMGDDAYTTLSEGARSIVEKYVNEQQLGEKYRLLFS</sequence>
<dbReference type="Pfam" id="PF13692">
    <property type="entry name" value="Glyco_trans_1_4"/>
    <property type="match status" value="1"/>
</dbReference>
<gene>
    <name evidence="1" type="ORF">IC229_29465</name>
</gene>